<accession>A0A081P9R9</accession>
<dbReference type="InterPro" id="IPR051448">
    <property type="entry name" value="CdaR-like_regulators"/>
</dbReference>
<sequence length="528" mass="60487">MNITVEQVLSIYPLSEGKLVAGQSGASRLVKSVKVMDTPDIADWIKEGEMVFTTAYLMKDAPDDAIPLLRKLNQRRSAGLGIKIGRFWDEVPELILEEANRLDFPLIRLPYECSFSDNLNGLFHVEMQYHTQILHTVLDKQKRLMQFALRPDRINHFFQKLLSILGYPIAVIGSRGQLVFNATSFGASQLLHGWPWEKEAQWSFVEESRCFRVPLTEHEECIGYMIIFPENPLPVKVEEELFLQTAEIISYHMGVIFNEYRNHAAQNDLGVLLSRYLRGSGTIEALTEEAARRGIPLFQGAYRGLLALVSPEAGCGEKERLLRNIREELQYHPELKEMAVIHFNIQEGLFSIFLVDAPGADGKLTDLLRTCLRGVLQEDCGAPLRICVSNKKGRPGQLRDAYKECLETSRLADRLDIRDAVVQFGSVELAYLFQHVPREHMQTYVNEVLEMLLKKDPEYSQEMLRTLETFIENDGQVNETAKQLLIHRNTAAYRLEKIGELLEVDYKKINDLLRLKLAFTFKQMLKPM</sequence>
<feature type="domain" description="PucR C-terminal helix-turn-helix" evidence="2">
    <location>
        <begin position="464"/>
        <end position="519"/>
    </location>
</feature>
<dbReference type="EMBL" id="JNVM01000003">
    <property type="protein sequence ID" value="KEQ27442.1"/>
    <property type="molecule type" value="Genomic_DNA"/>
</dbReference>
<name>A0A081P9R9_9BACL</name>
<evidence type="ECO:0000259" key="1">
    <source>
        <dbReference type="Pfam" id="PF07905"/>
    </source>
</evidence>
<dbReference type="InterPro" id="IPR012914">
    <property type="entry name" value="PucR_dom"/>
</dbReference>
<dbReference type="PANTHER" id="PTHR33744">
    <property type="entry name" value="CARBOHYDRATE DIACID REGULATOR"/>
    <property type="match status" value="1"/>
</dbReference>
<dbReference type="InterPro" id="IPR025736">
    <property type="entry name" value="PucR_C-HTH_dom"/>
</dbReference>
<dbReference type="Gene3D" id="1.10.10.2840">
    <property type="entry name" value="PucR C-terminal helix-turn-helix domain"/>
    <property type="match status" value="1"/>
</dbReference>
<reference evidence="3 4" key="1">
    <citation type="submission" date="2014-06" db="EMBL/GenBank/DDBJ databases">
        <title>Draft genome sequence of Paenibacillus sp. MSt1.</title>
        <authorList>
            <person name="Aw Y.K."/>
            <person name="Ong K.S."/>
            <person name="Gan H.M."/>
            <person name="Lee S.M."/>
        </authorList>
    </citation>
    <scope>NUCLEOTIDE SEQUENCE [LARGE SCALE GENOMIC DNA]</scope>
    <source>
        <strain evidence="3 4">MSt1</strain>
    </source>
</reference>
<comment type="caution">
    <text evidence="3">The sequence shown here is derived from an EMBL/GenBank/DDBJ whole genome shotgun (WGS) entry which is preliminary data.</text>
</comment>
<evidence type="ECO:0000313" key="4">
    <source>
        <dbReference type="Proteomes" id="UP000028123"/>
    </source>
</evidence>
<gene>
    <name evidence="3" type="ORF">ET33_19545</name>
</gene>
<dbReference type="InterPro" id="IPR042070">
    <property type="entry name" value="PucR_C-HTH_sf"/>
</dbReference>
<proteinExistence type="predicted"/>
<dbReference type="Proteomes" id="UP000028123">
    <property type="component" value="Unassembled WGS sequence"/>
</dbReference>
<evidence type="ECO:0000259" key="2">
    <source>
        <dbReference type="Pfam" id="PF13556"/>
    </source>
</evidence>
<dbReference type="Pfam" id="PF07905">
    <property type="entry name" value="PucR"/>
    <property type="match status" value="1"/>
</dbReference>
<dbReference type="PANTHER" id="PTHR33744:SF15">
    <property type="entry name" value="CARBOHYDRATE DIACID REGULATOR"/>
    <property type="match status" value="1"/>
</dbReference>
<keyword evidence="4" id="KW-1185">Reference proteome</keyword>
<feature type="domain" description="Purine catabolism PurC-like" evidence="1">
    <location>
        <begin position="8"/>
        <end position="117"/>
    </location>
</feature>
<dbReference type="OrthoDB" id="142218at2"/>
<protein>
    <submittedName>
        <fullName evidence="3">PucR family transcriptional regulator</fullName>
    </submittedName>
</protein>
<dbReference type="Pfam" id="PF13556">
    <property type="entry name" value="HTH_30"/>
    <property type="match status" value="1"/>
</dbReference>
<organism evidence="3 4">
    <name type="scientific">Paenibacillus tyrfis</name>
    <dbReference type="NCBI Taxonomy" id="1501230"/>
    <lineage>
        <taxon>Bacteria</taxon>
        <taxon>Bacillati</taxon>
        <taxon>Bacillota</taxon>
        <taxon>Bacilli</taxon>
        <taxon>Bacillales</taxon>
        <taxon>Paenibacillaceae</taxon>
        <taxon>Paenibacillus</taxon>
    </lineage>
</organism>
<dbReference type="eggNOG" id="COG2508">
    <property type="taxonomic scope" value="Bacteria"/>
</dbReference>
<dbReference type="AlphaFoldDB" id="A0A081P9R9"/>
<evidence type="ECO:0000313" key="3">
    <source>
        <dbReference type="EMBL" id="KEQ27442.1"/>
    </source>
</evidence>
<dbReference type="RefSeq" id="WP_036676201.1">
    <property type="nucleotide sequence ID" value="NZ_JNVM01000003.1"/>
</dbReference>